<dbReference type="Pfam" id="PF22788">
    <property type="entry name" value="COP9_hel_rpt"/>
    <property type="match status" value="1"/>
</dbReference>
<evidence type="ECO:0000256" key="5">
    <source>
        <dbReference type="ARBA" id="ARBA00022490"/>
    </source>
</evidence>
<evidence type="ECO:0000313" key="9">
    <source>
        <dbReference type="EMBL" id="KZV99202.1"/>
    </source>
</evidence>
<protein>
    <recommendedName>
        <fullName evidence="4">COP9 signalosome complex subunit 3</fullName>
    </recommendedName>
</protein>
<dbReference type="InterPro" id="IPR000717">
    <property type="entry name" value="PCI_dom"/>
</dbReference>
<dbReference type="AlphaFoldDB" id="A0A165MFT3"/>
<evidence type="ECO:0000256" key="6">
    <source>
        <dbReference type="ARBA" id="ARBA00022790"/>
    </source>
</evidence>
<reference evidence="9 10" key="1">
    <citation type="journal article" date="2016" name="Mol. Biol. Evol.">
        <title>Comparative Genomics of Early-Diverging Mushroom-Forming Fungi Provides Insights into the Origins of Lignocellulose Decay Capabilities.</title>
        <authorList>
            <person name="Nagy L.G."/>
            <person name="Riley R."/>
            <person name="Tritt A."/>
            <person name="Adam C."/>
            <person name="Daum C."/>
            <person name="Floudas D."/>
            <person name="Sun H."/>
            <person name="Yadav J.S."/>
            <person name="Pangilinan J."/>
            <person name="Larsson K.H."/>
            <person name="Matsuura K."/>
            <person name="Barry K."/>
            <person name="Labutti K."/>
            <person name="Kuo R."/>
            <person name="Ohm R.A."/>
            <person name="Bhattacharya S.S."/>
            <person name="Shirouzu T."/>
            <person name="Yoshinaga Y."/>
            <person name="Martin F.M."/>
            <person name="Grigoriev I.V."/>
            <person name="Hibbett D.S."/>
        </authorList>
    </citation>
    <scope>NUCLEOTIDE SEQUENCE [LARGE SCALE GENOMIC DNA]</scope>
    <source>
        <strain evidence="9 10">HHB12029</strain>
    </source>
</reference>
<dbReference type="PANTHER" id="PTHR10758:SF1">
    <property type="entry name" value="COP9 SIGNALOSOME COMPLEX SUBUNIT 3"/>
    <property type="match status" value="1"/>
</dbReference>
<dbReference type="GO" id="GO:0008180">
    <property type="term" value="C:COP9 signalosome"/>
    <property type="evidence" value="ECO:0007669"/>
    <property type="project" value="UniProtKB-KW"/>
</dbReference>
<evidence type="ECO:0000259" key="8">
    <source>
        <dbReference type="PROSITE" id="PS50250"/>
    </source>
</evidence>
<dbReference type="PROSITE" id="PS50250">
    <property type="entry name" value="PCI"/>
    <property type="match status" value="1"/>
</dbReference>
<dbReference type="OrthoDB" id="29061at2759"/>
<dbReference type="STRING" id="1314781.A0A165MFT3"/>
<accession>A0A165MFT3</accession>
<evidence type="ECO:0000256" key="4">
    <source>
        <dbReference type="ARBA" id="ARBA00014878"/>
    </source>
</evidence>
<dbReference type="GO" id="GO:0005737">
    <property type="term" value="C:cytoplasm"/>
    <property type="evidence" value="ECO:0007669"/>
    <property type="project" value="UniProtKB-SubCell"/>
</dbReference>
<dbReference type="InterPro" id="IPR050756">
    <property type="entry name" value="CSN3"/>
</dbReference>
<keyword evidence="5" id="KW-0963">Cytoplasm</keyword>
<keyword evidence="6" id="KW-0736">Signalosome</keyword>
<comment type="subcellular location">
    <subcellularLocation>
        <location evidence="2">Cytoplasm</location>
    </subcellularLocation>
    <subcellularLocation>
        <location evidence="1">Nucleus</location>
    </subcellularLocation>
</comment>
<dbReference type="Proteomes" id="UP000077266">
    <property type="component" value="Unassembled WGS sequence"/>
</dbReference>
<gene>
    <name evidence="9" type="ORF">EXIGLDRAFT_725837</name>
</gene>
<dbReference type="InParanoid" id="A0A165MFT3"/>
<dbReference type="Pfam" id="PF01399">
    <property type="entry name" value="PCI"/>
    <property type="match status" value="1"/>
</dbReference>
<proteinExistence type="inferred from homology"/>
<dbReference type="PANTHER" id="PTHR10758">
    <property type="entry name" value="26S PROTEASOME NON-ATPASE REGULATORY SUBUNIT 3/COP9 SIGNALOSOME COMPLEX SUBUNIT 3"/>
    <property type="match status" value="1"/>
</dbReference>
<evidence type="ECO:0000256" key="7">
    <source>
        <dbReference type="ARBA" id="ARBA00023242"/>
    </source>
</evidence>
<keyword evidence="7" id="KW-0539">Nucleus</keyword>
<sequence>MSLNSLDDVISLATGAQGSNSTHVANAFKALVRKDKDGADIMLSGASGSGQDPLAILAPNIHTLPYLYILSARLATNATTVTHAVVENFCRTADPIQLRLAPDRVTLLAHGISRAADQAGSIRTAIGPLRDLVRRFPATPAHLTSVHPIFVHACVKSHYFTLALPVLQQAITEIDKNTYDLTYHTSLNYHYSAGICLAALKRFREAEEFLEIVVSSPSQGPPTAVQLDALNKLALIQLIIYGKTNPTPKYTHATLGRIFKVSPYSAFTKVYPAPTSALVGIVEKDLKTFSSDNNLGLVKQALQRAPRWAVRKLTETYVTLALPEIGKAVGIESEAEVRTMVLSMIEAGEINATLSAEGTVTFLDPPTSFTKEGIDALLEDAQTHAMLLVEFDRELERSRDFLQKAVRDREGGGPWMMEDMDMTGHSSLREAIWDEGDF</sequence>
<keyword evidence="10" id="KW-1185">Reference proteome</keyword>
<feature type="domain" description="PCI" evidence="8">
    <location>
        <begin position="159"/>
        <end position="368"/>
    </location>
</feature>
<evidence type="ECO:0000256" key="2">
    <source>
        <dbReference type="ARBA" id="ARBA00004496"/>
    </source>
</evidence>
<organism evidence="9 10">
    <name type="scientific">Exidia glandulosa HHB12029</name>
    <dbReference type="NCBI Taxonomy" id="1314781"/>
    <lineage>
        <taxon>Eukaryota</taxon>
        <taxon>Fungi</taxon>
        <taxon>Dikarya</taxon>
        <taxon>Basidiomycota</taxon>
        <taxon>Agaricomycotina</taxon>
        <taxon>Agaricomycetes</taxon>
        <taxon>Auriculariales</taxon>
        <taxon>Exidiaceae</taxon>
        <taxon>Exidia</taxon>
    </lineage>
</organism>
<dbReference type="GO" id="GO:0006511">
    <property type="term" value="P:ubiquitin-dependent protein catabolic process"/>
    <property type="evidence" value="ECO:0007669"/>
    <property type="project" value="TreeGrafter"/>
</dbReference>
<dbReference type="EMBL" id="KV425911">
    <property type="protein sequence ID" value="KZV99202.1"/>
    <property type="molecule type" value="Genomic_DNA"/>
</dbReference>
<evidence type="ECO:0000256" key="1">
    <source>
        <dbReference type="ARBA" id="ARBA00004123"/>
    </source>
</evidence>
<evidence type="ECO:0000256" key="3">
    <source>
        <dbReference type="ARBA" id="ARBA00007084"/>
    </source>
</evidence>
<evidence type="ECO:0000313" key="10">
    <source>
        <dbReference type="Proteomes" id="UP000077266"/>
    </source>
</evidence>
<name>A0A165MFT3_EXIGL</name>
<dbReference type="InterPro" id="IPR055089">
    <property type="entry name" value="COP9_N"/>
</dbReference>
<comment type="similarity">
    <text evidence="3">Belongs to the CSN3 family.</text>
</comment>